<dbReference type="Pfam" id="PF02302">
    <property type="entry name" value="PTS_IIB"/>
    <property type="match status" value="1"/>
</dbReference>
<keyword evidence="7" id="KW-0808">Transferase</keyword>
<keyword evidence="10 12" id="KW-1133">Transmembrane helix</keyword>
<evidence type="ECO:0000313" key="17">
    <source>
        <dbReference type="Proteomes" id="UP000283442"/>
    </source>
</evidence>
<dbReference type="OrthoDB" id="9782569at2"/>
<dbReference type="FunFam" id="3.40.50.2300:FF:000014">
    <property type="entry name" value="PTS system fructose-like transporter subunit IIB"/>
    <property type="match status" value="1"/>
</dbReference>
<dbReference type="EMBL" id="QRHE01000005">
    <property type="protein sequence ID" value="RHF51819.1"/>
    <property type="molecule type" value="Genomic_DNA"/>
</dbReference>
<evidence type="ECO:0000256" key="3">
    <source>
        <dbReference type="ARBA" id="ARBA00022448"/>
    </source>
</evidence>
<dbReference type="InterPro" id="IPR006327">
    <property type="entry name" value="PTS_IIC_fruc"/>
</dbReference>
<dbReference type="InterPro" id="IPR016152">
    <property type="entry name" value="PTrfase/Anion_transptr"/>
</dbReference>
<evidence type="ECO:0000256" key="1">
    <source>
        <dbReference type="ARBA" id="ARBA00004429"/>
    </source>
</evidence>
<dbReference type="InterPro" id="IPR003353">
    <property type="entry name" value="PTS_IIB_fruc"/>
</dbReference>
<keyword evidence="3" id="KW-0813">Transport</keyword>
<comment type="subcellular location">
    <subcellularLocation>
        <location evidence="1">Cell inner membrane</location>
        <topology evidence="1">Multi-pass membrane protein</topology>
    </subcellularLocation>
    <subcellularLocation>
        <location evidence="2">Cytoplasm</location>
    </subcellularLocation>
</comment>
<keyword evidence="8" id="KW-0598">Phosphotransferase system</keyword>
<dbReference type="GO" id="GO:0005886">
    <property type="term" value="C:plasma membrane"/>
    <property type="evidence" value="ECO:0007669"/>
    <property type="project" value="UniProtKB-SubCell"/>
</dbReference>
<dbReference type="AlphaFoldDB" id="A0A414NX69"/>
<dbReference type="InterPro" id="IPR004715">
    <property type="entry name" value="PTS_IIA_fruc"/>
</dbReference>
<reference evidence="16 17" key="1">
    <citation type="submission" date="2018-08" db="EMBL/GenBank/DDBJ databases">
        <title>A genome reference for cultivated species of the human gut microbiota.</title>
        <authorList>
            <person name="Zou Y."/>
            <person name="Xue W."/>
            <person name="Luo G."/>
        </authorList>
    </citation>
    <scope>NUCLEOTIDE SEQUENCE [LARGE SCALE GENOMIC DNA]</scope>
    <source>
        <strain evidence="16 17">AM25-21AC</strain>
    </source>
</reference>
<dbReference type="GO" id="GO:0005737">
    <property type="term" value="C:cytoplasm"/>
    <property type="evidence" value="ECO:0007669"/>
    <property type="project" value="UniProtKB-SubCell"/>
</dbReference>
<evidence type="ECO:0000256" key="7">
    <source>
        <dbReference type="ARBA" id="ARBA00022679"/>
    </source>
</evidence>
<dbReference type="InterPro" id="IPR036095">
    <property type="entry name" value="PTS_EIIB-like_sf"/>
</dbReference>
<dbReference type="FunFam" id="3.40.930.10:FF:000009">
    <property type="entry name" value="PTS system, fructose specific IIABC component"/>
    <property type="match status" value="1"/>
</dbReference>
<dbReference type="InterPro" id="IPR050864">
    <property type="entry name" value="Bacterial_PTS_Sugar_Transport"/>
</dbReference>
<evidence type="ECO:0000256" key="8">
    <source>
        <dbReference type="ARBA" id="ARBA00022683"/>
    </source>
</evidence>
<dbReference type="SUPFAM" id="SSF52794">
    <property type="entry name" value="PTS system IIB component-like"/>
    <property type="match status" value="1"/>
</dbReference>
<proteinExistence type="predicted"/>
<feature type="transmembrane region" description="Helical" evidence="12">
    <location>
        <begin position="611"/>
        <end position="631"/>
    </location>
</feature>
<dbReference type="PROSITE" id="PS51104">
    <property type="entry name" value="PTS_EIIC_TYPE_2"/>
    <property type="match status" value="1"/>
</dbReference>
<dbReference type="InterPro" id="IPR002178">
    <property type="entry name" value="PTS_EIIA_type-2_dom"/>
</dbReference>
<dbReference type="PROSITE" id="PS51094">
    <property type="entry name" value="PTS_EIIA_TYPE_2"/>
    <property type="match status" value="1"/>
</dbReference>
<dbReference type="InterPro" id="IPR013014">
    <property type="entry name" value="PTS_EIIC_2"/>
</dbReference>
<dbReference type="GO" id="GO:0022877">
    <property type="term" value="F:protein-N(PI)-phosphohistidine-fructose phosphotransferase system transporter activity"/>
    <property type="evidence" value="ECO:0007669"/>
    <property type="project" value="InterPro"/>
</dbReference>
<keyword evidence="11 12" id="KW-0472">Membrane</keyword>
<feature type="transmembrane region" description="Helical" evidence="12">
    <location>
        <begin position="432"/>
        <end position="452"/>
    </location>
</feature>
<feature type="transmembrane region" description="Helical" evidence="12">
    <location>
        <begin position="383"/>
        <end position="412"/>
    </location>
</feature>
<dbReference type="PANTHER" id="PTHR30505">
    <property type="entry name" value="FRUCTOSE-LIKE PERMEASE"/>
    <property type="match status" value="1"/>
</dbReference>
<evidence type="ECO:0000259" key="15">
    <source>
        <dbReference type="PROSITE" id="PS51104"/>
    </source>
</evidence>
<comment type="caution">
    <text evidence="16">The sequence shown here is derived from an EMBL/GenBank/DDBJ whole genome shotgun (WGS) entry which is preliminary data.</text>
</comment>
<gene>
    <name evidence="16" type="ORF">DW674_06255</name>
</gene>
<feature type="domain" description="PTS EIIA type-2" evidence="13">
    <location>
        <begin position="5"/>
        <end position="149"/>
    </location>
</feature>
<evidence type="ECO:0000256" key="2">
    <source>
        <dbReference type="ARBA" id="ARBA00004496"/>
    </source>
</evidence>
<dbReference type="GO" id="GO:0009401">
    <property type="term" value="P:phosphoenolpyruvate-dependent sugar phosphotransferase system"/>
    <property type="evidence" value="ECO:0007669"/>
    <property type="project" value="UniProtKB-KW"/>
</dbReference>
<evidence type="ECO:0000256" key="5">
    <source>
        <dbReference type="ARBA" id="ARBA00022553"/>
    </source>
</evidence>
<dbReference type="GO" id="GO:0005351">
    <property type="term" value="F:carbohydrate:proton symporter activity"/>
    <property type="evidence" value="ECO:0007669"/>
    <property type="project" value="InterPro"/>
</dbReference>
<keyword evidence="5" id="KW-0597">Phosphoprotein</keyword>
<dbReference type="Pfam" id="PF02378">
    <property type="entry name" value="PTS_EIIC"/>
    <property type="match status" value="1"/>
</dbReference>
<name>A0A414NX69_9FIRM</name>
<feature type="transmembrane region" description="Helical" evidence="12">
    <location>
        <begin position="351"/>
        <end position="371"/>
    </location>
</feature>
<dbReference type="CDD" id="cd00211">
    <property type="entry name" value="PTS_IIA_fru"/>
    <property type="match status" value="1"/>
</dbReference>
<evidence type="ECO:0000256" key="9">
    <source>
        <dbReference type="ARBA" id="ARBA00022692"/>
    </source>
</evidence>
<sequence length="641" mass="66966">MRITDLLKSESIALGQKPADKESAIRQLADLMAASGNLSDKEQYLKDVFAREASGTTGLGDGIATPHAKSTGVKEAGLAAMTVPAGMDFESMDGKPARLFFMIAAPDSANDAHIQILQQLAMMIMDPDFKEALIAAKTKEEFLHLIDLKEDGKFEAPKAEAAASEGEAVDAAPASDHIQILAVTACPTGIAHTFMAAESLEQHAKKRGISIKVETNGSGGAKNILTDAEIAAADGIIVAADKNVAMARFNGKKVVITKVADGINKADELIDRALKGDAPVYHASGSDTEESAADVQGESLGRQIYKHLMNGVSHMLPFVVGGGILIALAFLFDDYSIDPKNFGSNTPLAKFFKDIGGASFGFMLPVLAGFISMSIADRPGLAVGFVGGALAGTTGSGFLGALIAGFLGGYIVNFLKKASKCLPESLEGIKPMLIYPFFGILIMGFISLFIIAPPVSAINGWMVDTLKNMDPSARIFMGMIVAGMMAVDMGGPINKAAYVTGTGLLASGEFHVMAAVMAGGMVPPLAIALCTTFFKNRFTESERKAGVTNYVMGLSFITEGAIPFAAADPLRVIPSCVVGSAVTGALTMAFDCTLRAPHGGIFVVPTIGNPLMYLVSILVGAVVGCVILSILKKPLKNGEDK</sequence>
<dbReference type="Pfam" id="PF00359">
    <property type="entry name" value="PTS_EIIA_2"/>
    <property type="match status" value="1"/>
</dbReference>
<feature type="transmembrane region" description="Helical" evidence="12">
    <location>
        <begin position="513"/>
        <end position="534"/>
    </location>
</feature>
<dbReference type="Proteomes" id="UP000283442">
    <property type="component" value="Unassembled WGS sequence"/>
</dbReference>
<keyword evidence="9 12" id="KW-0812">Transmembrane</keyword>
<evidence type="ECO:0000259" key="13">
    <source>
        <dbReference type="PROSITE" id="PS51094"/>
    </source>
</evidence>
<feature type="transmembrane region" description="Helical" evidence="12">
    <location>
        <begin position="312"/>
        <end position="331"/>
    </location>
</feature>
<evidence type="ECO:0000256" key="11">
    <source>
        <dbReference type="ARBA" id="ARBA00023136"/>
    </source>
</evidence>
<feature type="domain" description="PTS EIIC type-2" evidence="15">
    <location>
        <begin position="304"/>
        <end position="641"/>
    </location>
</feature>
<dbReference type="NCBIfam" id="TIGR00829">
    <property type="entry name" value="FRU"/>
    <property type="match status" value="1"/>
</dbReference>
<dbReference type="Gene3D" id="3.40.50.2300">
    <property type="match status" value="1"/>
</dbReference>
<dbReference type="CDD" id="cd05569">
    <property type="entry name" value="PTS_IIB_fructose"/>
    <property type="match status" value="1"/>
</dbReference>
<feature type="transmembrane region" description="Helical" evidence="12">
    <location>
        <begin position="473"/>
        <end position="493"/>
    </location>
</feature>
<dbReference type="Gene3D" id="3.40.930.10">
    <property type="entry name" value="Mannitol-specific EII, Chain A"/>
    <property type="match status" value="1"/>
</dbReference>
<dbReference type="InterPro" id="IPR003352">
    <property type="entry name" value="PTS_EIIC"/>
</dbReference>
<evidence type="ECO:0000256" key="6">
    <source>
        <dbReference type="ARBA" id="ARBA00022597"/>
    </source>
</evidence>
<dbReference type="InterPro" id="IPR003501">
    <property type="entry name" value="PTS_EIIB_2/3"/>
</dbReference>
<keyword evidence="4" id="KW-1003">Cell membrane</keyword>
<evidence type="ECO:0000313" key="16">
    <source>
        <dbReference type="EMBL" id="RHF51819.1"/>
    </source>
</evidence>
<organism evidence="16 17">
    <name type="scientific">Mitsuokella multacida</name>
    <dbReference type="NCBI Taxonomy" id="52226"/>
    <lineage>
        <taxon>Bacteria</taxon>
        <taxon>Bacillati</taxon>
        <taxon>Bacillota</taxon>
        <taxon>Negativicutes</taxon>
        <taxon>Selenomonadales</taxon>
        <taxon>Selenomonadaceae</taxon>
        <taxon>Mitsuokella</taxon>
    </lineage>
</organism>
<evidence type="ECO:0000256" key="10">
    <source>
        <dbReference type="ARBA" id="ARBA00022989"/>
    </source>
</evidence>
<dbReference type="PANTHER" id="PTHR30505:SF28">
    <property type="entry name" value="PTS SYSTEM 2-O-ALPHA-MANNOSYL-D-GLYCERATE-SPECIFIC EIIABC COMPONENT"/>
    <property type="match status" value="1"/>
</dbReference>
<dbReference type="SUPFAM" id="SSF55804">
    <property type="entry name" value="Phoshotransferase/anion transport protein"/>
    <property type="match status" value="1"/>
</dbReference>
<dbReference type="NCBIfam" id="TIGR00848">
    <property type="entry name" value="fruA"/>
    <property type="match status" value="1"/>
</dbReference>
<accession>A0A414NX69</accession>
<feature type="transmembrane region" description="Helical" evidence="12">
    <location>
        <begin position="546"/>
        <end position="566"/>
    </location>
</feature>
<dbReference type="InterPro" id="IPR013011">
    <property type="entry name" value="PTS_EIIB_2"/>
</dbReference>
<feature type="domain" description="PTS EIIB type-2" evidence="14">
    <location>
        <begin position="178"/>
        <end position="275"/>
    </location>
</feature>
<evidence type="ECO:0000256" key="4">
    <source>
        <dbReference type="ARBA" id="ARBA00022475"/>
    </source>
</evidence>
<dbReference type="NCBIfam" id="TIGR01427">
    <property type="entry name" value="PTS_IIC_fructo"/>
    <property type="match status" value="1"/>
</dbReference>
<keyword evidence="6" id="KW-0762">Sugar transport</keyword>
<dbReference type="GO" id="GO:0090563">
    <property type="term" value="F:protein-phosphocysteine-sugar phosphotransferase activity"/>
    <property type="evidence" value="ECO:0007669"/>
    <property type="project" value="TreeGrafter"/>
</dbReference>
<evidence type="ECO:0000259" key="14">
    <source>
        <dbReference type="PROSITE" id="PS51099"/>
    </source>
</evidence>
<protein>
    <submittedName>
        <fullName evidence="16">PTS fructose transporter subunit IIC</fullName>
    </submittedName>
</protein>
<dbReference type="RefSeq" id="WP_118176004.1">
    <property type="nucleotide sequence ID" value="NZ_CP195933.1"/>
</dbReference>
<dbReference type="PROSITE" id="PS51099">
    <property type="entry name" value="PTS_EIIB_TYPE_2"/>
    <property type="match status" value="1"/>
</dbReference>
<evidence type="ECO:0000256" key="12">
    <source>
        <dbReference type="SAM" id="Phobius"/>
    </source>
</evidence>